<dbReference type="SUPFAM" id="SSF52172">
    <property type="entry name" value="CheY-like"/>
    <property type="match status" value="1"/>
</dbReference>
<protein>
    <submittedName>
        <fullName evidence="7">Helix-turn-helix domain-containing protein</fullName>
    </submittedName>
</protein>
<comment type="caution">
    <text evidence="7">The sequence shown here is derived from an EMBL/GenBank/DDBJ whole genome shotgun (WGS) entry which is preliminary data.</text>
</comment>
<reference evidence="7 8" key="1">
    <citation type="submission" date="2018-10" db="EMBL/GenBank/DDBJ databases">
        <title>Cohnella sp. M2MS4P-1, whole genome shotgun sequence.</title>
        <authorList>
            <person name="Tuo L."/>
        </authorList>
    </citation>
    <scope>NUCLEOTIDE SEQUENCE [LARGE SCALE GENOMIC DNA]</scope>
    <source>
        <strain evidence="7 8">M2MS4P-1</strain>
    </source>
</reference>
<keyword evidence="3" id="KW-0804">Transcription</keyword>
<dbReference type="Proteomes" id="UP000282076">
    <property type="component" value="Unassembled WGS sequence"/>
</dbReference>
<dbReference type="Gene3D" id="3.40.50.2300">
    <property type="match status" value="1"/>
</dbReference>
<evidence type="ECO:0000259" key="6">
    <source>
        <dbReference type="PROSITE" id="PS50110"/>
    </source>
</evidence>
<gene>
    <name evidence="7" type="ORF">D7Z26_21380</name>
</gene>
<feature type="domain" description="HTH araC/xylS-type" evidence="5">
    <location>
        <begin position="348"/>
        <end position="446"/>
    </location>
</feature>
<dbReference type="InterPro" id="IPR018060">
    <property type="entry name" value="HTH_AraC"/>
</dbReference>
<evidence type="ECO:0000259" key="5">
    <source>
        <dbReference type="PROSITE" id="PS01124"/>
    </source>
</evidence>
<feature type="modified residue" description="4-aspartylphosphate" evidence="4">
    <location>
        <position position="76"/>
    </location>
</feature>
<dbReference type="EMBL" id="RBZM01000009">
    <property type="protein sequence ID" value="RKP48912.1"/>
    <property type="molecule type" value="Genomic_DNA"/>
</dbReference>
<dbReference type="InterPro" id="IPR009057">
    <property type="entry name" value="Homeodomain-like_sf"/>
</dbReference>
<evidence type="ECO:0000256" key="3">
    <source>
        <dbReference type="ARBA" id="ARBA00023163"/>
    </source>
</evidence>
<evidence type="ECO:0000256" key="1">
    <source>
        <dbReference type="ARBA" id="ARBA00023015"/>
    </source>
</evidence>
<dbReference type="PRINTS" id="PR00032">
    <property type="entry name" value="HTHARAC"/>
</dbReference>
<dbReference type="InterPro" id="IPR020449">
    <property type="entry name" value="Tscrpt_reg_AraC-type_HTH"/>
</dbReference>
<dbReference type="Pfam" id="PF12833">
    <property type="entry name" value="HTH_18"/>
    <property type="match status" value="1"/>
</dbReference>
<dbReference type="InterPro" id="IPR001789">
    <property type="entry name" value="Sig_transdc_resp-reg_receiver"/>
</dbReference>
<dbReference type="Gene3D" id="1.10.10.60">
    <property type="entry name" value="Homeodomain-like"/>
    <property type="match status" value="2"/>
</dbReference>
<proteinExistence type="predicted"/>
<dbReference type="PANTHER" id="PTHR43280:SF2">
    <property type="entry name" value="HTH-TYPE TRANSCRIPTIONAL REGULATOR EXSA"/>
    <property type="match status" value="1"/>
</dbReference>
<accession>A0A494XGE5</accession>
<keyword evidence="1" id="KW-0805">Transcription regulation</keyword>
<dbReference type="SMART" id="SM00448">
    <property type="entry name" value="REC"/>
    <property type="match status" value="1"/>
</dbReference>
<dbReference type="AlphaFoldDB" id="A0A494XGE5"/>
<dbReference type="PROSITE" id="PS01124">
    <property type="entry name" value="HTH_ARAC_FAMILY_2"/>
    <property type="match status" value="1"/>
</dbReference>
<dbReference type="Pfam" id="PF00072">
    <property type="entry name" value="Response_reg"/>
    <property type="match status" value="1"/>
</dbReference>
<evidence type="ECO:0000256" key="4">
    <source>
        <dbReference type="PROSITE-ProRule" id="PRU00169"/>
    </source>
</evidence>
<dbReference type="InterPro" id="IPR011006">
    <property type="entry name" value="CheY-like_superfamily"/>
</dbReference>
<organism evidence="7 8">
    <name type="scientific">Cohnella endophytica</name>
    <dbReference type="NCBI Taxonomy" id="2419778"/>
    <lineage>
        <taxon>Bacteria</taxon>
        <taxon>Bacillati</taxon>
        <taxon>Bacillota</taxon>
        <taxon>Bacilli</taxon>
        <taxon>Bacillales</taxon>
        <taxon>Paenibacillaceae</taxon>
        <taxon>Cohnella</taxon>
    </lineage>
</organism>
<name>A0A494XGE5_9BACL</name>
<dbReference type="SMART" id="SM00342">
    <property type="entry name" value="HTH_ARAC"/>
    <property type="match status" value="1"/>
</dbReference>
<feature type="domain" description="Response regulatory" evidence="6">
    <location>
        <begin position="24"/>
        <end position="141"/>
    </location>
</feature>
<dbReference type="CDD" id="cd17536">
    <property type="entry name" value="REC_YesN-like"/>
    <property type="match status" value="1"/>
</dbReference>
<dbReference type="SUPFAM" id="SSF46689">
    <property type="entry name" value="Homeodomain-like"/>
    <property type="match status" value="2"/>
</dbReference>
<dbReference type="PANTHER" id="PTHR43280">
    <property type="entry name" value="ARAC-FAMILY TRANSCRIPTIONAL REGULATOR"/>
    <property type="match status" value="1"/>
</dbReference>
<dbReference type="GO" id="GO:0000160">
    <property type="term" value="P:phosphorelay signal transduction system"/>
    <property type="evidence" value="ECO:0007669"/>
    <property type="project" value="InterPro"/>
</dbReference>
<dbReference type="GO" id="GO:0003700">
    <property type="term" value="F:DNA-binding transcription factor activity"/>
    <property type="evidence" value="ECO:0007669"/>
    <property type="project" value="InterPro"/>
</dbReference>
<keyword evidence="4" id="KW-0597">Phosphoprotein</keyword>
<keyword evidence="2" id="KW-0238">DNA-binding</keyword>
<dbReference type="GO" id="GO:0043565">
    <property type="term" value="F:sequence-specific DNA binding"/>
    <property type="evidence" value="ECO:0007669"/>
    <property type="project" value="InterPro"/>
</dbReference>
<sequence length="450" mass="51001">MSGRDSYSLSLAGRGNGRFGSMYRMIVVDDEAAITDWLEQAISEHFSGRVEVYKAYSVDECLELMARGSFHILLTDISMPYVSGLDLLKTVSVYHPQTKKLVLSAHDNFEYAKKAIDFEVTAYVLKSEGDEVLFDAVEKAIAEAESDQEMFRLSEKLKLQSQKWDGAIRNSHLRGLLFGEVGLDEFVVRVGSALDYTRPMEMALLAIEVRDVSQRAFAMMALEASLAEFLKPHFSYELVETGMSEVTLLAQIKIDGGVYGEAVQFLNSHYVLYEKMQESFYHLAGQHVNIIYSTQAASAASLHAKYIQFKETMQKFCDFDCSIILPETTKHEASRSSQATSGINREIGIVLKYISQNMDKDLSLIRLADVAYLNSSYLSHLFKQQVGINISDYVKVERIRICKEMLADPKLKIHEIARHVGYDNASYFSRFFKKMTGITPQEYRKHLSID</sequence>
<evidence type="ECO:0000313" key="7">
    <source>
        <dbReference type="EMBL" id="RKP48912.1"/>
    </source>
</evidence>
<evidence type="ECO:0000313" key="8">
    <source>
        <dbReference type="Proteomes" id="UP000282076"/>
    </source>
</evidence>
<dbReference type="PROSITE" id="PS50110">
    <property type="entry name" value="RESPONSE_REGULATORY"/>
    <property type="match status" value="1"/>
</dbReference>
<evidence type="ECO:0000256" key="2">
    <source>
        <dbReference type="ARBA" id="ARBA00023125"/>
    </source>
</evidence>
<keyword evidence="8" id="KW-1185">Reference proteome</keyword>